<organism evidence="1 2">
    <name type="scientific">Lactobacillus crispatus</name>
    <dbReference type="NCBI Taxonomy" id="47770"/>
    <lineage>
        <taxon>Bacteria</taxon>
        <taxon>Bacillati</taxon>
        <taxon>Bacillota</taxon>
        <taxon>Bacilli</taxon>
        <taxon>Lactobacillales</taxon>
        <taxon>Lactobacillaceae</taxon>
        <taxon>Lactobacillus</taxon>
    </lineage>
</organism>
<gene>
    <name evidence="1" type="ORF">ABVC42_00455</name>
</gene>
<dbReference type="RefSeq" id="WP_060462849.1">
    <property type="nucleotide sequence ID" value="NZ_CP083390.1"/>
</dbReference>
<evidence type="ECO:0000313" key="1">
    <source>
        <dbReference type="EMBL" id="MES5148431.1"/>
    </source>
</evidence>
<dbReference type="EMBL" id="JBETVU010000007">
    <property type="protein sequence ID" value="MES5148431.1"/>
    <property type="molecule type" value="Genomic_DNA"/>
</dbReference>
<name>A0ABV2B5A0_9LACO</name>
<sequence length="354" mass="40683">MNIMNADDFYYNALLGSQRQSKNALNLSKGKTNVFWFEPKLFTSAYADLSNVEIIKTKAEFLKGNFKKAGIPVPVIVDEKDWLYKVEFKLFDQNTNLVMETELDDIKLGHAVPNKSFLTPYVIYNRKRYYGVTVAFPHLNEGLYNLDIHEQWKSPFLSFNIQRKLNIPFIVSPDYQEYNQTIANPNIDDNQPIWSSKWYKDEGDTICYLNLLDNINREIGITKVGDFKKIGTQSISLNQDLVPTININMNDGIAYSSWYGSNEELKDSYLTYYRIPTYLTKKVKKEINDLLTIDKWAPLNSNMVKGMVAAIVNAHTTKYKRQLDHSGDGVVKIQSKFHAGVLNETCFTLGITSK</sequence>
<proteinExistence type="predicted"/>
<protein>
    <submittedName>
        <fullName evidence="1">Uncharacterized protein</fullName>
    </submittedName>
</protein>
<dbReference type="Proteomes" id="UP001434419">
    <property type="component" value="Unassembled WGS sequence"/>
</dbReference>
<comment type="caution">
    <text evidence="1">The sequence shown here is derived from an EMBL/GenBank/DDBJ whole genome shotgun (WGS) entry which is preliminary data.</text>
</comment>
<reference evidence="1" key="1">
    <citation type="submission" date="2024-06" db="EMBL/GenBank/DDBJ databases">
        <title>Vaginal Lactobacillus fatty acid response mechanisms reveal a metabolite-targeted strategy for bacterial vaginosis treatment.</title>
        <authorList>
            <person name="Zhu M."/>
            <person name="Blainey P.C."/>
            <person name="Bloom S.M."/>
            <person name="Kwon D.S."/>
        </authorList>
    </citation>
    <scope>NUCLEOTIDE SEQUENCE</scope>
    <source>
        <strain evidence="1">194_F1_1</strain>
    </source>
</reference>
<accession>A0ABV2B5A0</accession>
<evidence type="ECO:0000313" key="2">
    <source>
        <dbReference type="Proteomes" id="UP001434419"/>
    </source>
</evidence>
<keyword evidence="2" id="KW-1185">Reference proteome</keyword>